<accession>A0ACD5GZI0</accession>
<gene>
    <name evidence="1" type="ORF">BH720_011510</name>
</gene>
<keyword evidence="2" id="KW-1185">Reference proteome</keyword>
<name>A0ACD5GZI0_9CYAN</name>
<sequence length="93" mass="10599">MWHDRAQTLRRLQRYHDALASFDIALQHYPGDPSSLYGKAACYAAQGQFEAAVANLQQAIAAHPNEYQELAKIDRDFDSIRDRNSFRTLLGEC</sequence>
<proteinExistence type="predicted"/>
<organism evidence="1 2">
    <name type="scientific">Desertifilum tharense IPPAS B-1220</name>
    <dbReference type="NCBI Taxonomy" id="1781255"/>
    <lineage>
        <taxon>Bacteria</taxon>
        <taxon>Bacillati</taxon>
        <taxon>Cyanobacteriota</taxon>
        <taxon>Cyanophyceae</taxon>
        <taxon>Desertifilales</taxon>
        <taxon>Desertifilaceae</taxon>
        <taxon>Desertifilum</taxon>
    </lineage>
</organism>
<protein>
    <submittedName>
        <fullName evidence="1">TPR end-of-group domain-containing protein</fullName>
    </submittedName>
</protein>
<evidence type="ECO:0000313" key="2">
    <source>
        <dbReference type="Proteomes" id="UP000095472"/>
    </source>
</evidence>
<evidence type="ECO:0000313" key="1">
    <source>
        <dbReference type="EMBL" id="XPM66030.1"/>
    </source>
</evidence>
<dbReference type="Proteomes" id="UP000095472">
    <property type="component" value="Chromosome"/>
</dbReference>
<dbReference type="EMBL" id="CP182909">
    <property type="protein sequence ID" value="XPM66030.1"/>
    <property type="molecule type" value="Genomic_DNA"/>
</dbReference>
<reference evidence="1 2" key="1">
    <citation type="journal article" date="2016" name="Genome Announc.">
        <title>Draft Genome Sequence of the Thermotolerant Cyanobacterium Desertifilum sp. IPPAS B-1220.</title>
        <authorList>
            <person name="Mironov K.S."/>
            <person name="Sinetova M.A."/>
            <person name="Bolatkhan K."/>
            <person name="Zayadan B.K."/>
            <person name="Ustinova V.V."/>
            <person name="Kupriyanova E.V."/>
            <person name="Skrypnik A.N."/>
            <person name="Gogoleva N.E."/>
            <person name="Gogolev Y.V."/>
            <person name="Los D.A."/>
        </authorList>
    </citation>
    <scope>NUCLEOTIDE SEQUENCE [LARGE SCALE GENOMIC DNA]</scope>
    <source>
        <strain evidence="1 2">IPPAS B-1220</strain>
    </source>
</reference>